<reference evidence="6 7" key="1">
    <citation type="submission" date="2019-04" db="EMBL/GenBank/DDBJ databases">
        <title>Lampropedia sp YIM MLB12 draf genome.</title>
        <authorList>
            <person name="Wang Y.-X."/>
        </authorList>
    </citation>
    <scope>NUCLEOTIDE SEQUENCE [LARGE SCALE GENOMIC DNA]</scope>
    <source>
        <strain evidence="6 7">YIM MLB12</strain>
    </source>
</reference>
<dbReference type="PANTHER" id="PTHR43537:SF5">
    <property type="entry name" value="UXU OPERON TRANSCRIPTIONAL REGULATOR"/>
    <property type="match status" value="1"/>
</dbReference>
<keyword evidence="3" id="KW-0804">Transcription</keyword>
<dbReference type="InterPro" id="IPR008920">
    <property type="entry name" value="TF_FadR/GntR_C"/>
</dbReference>
<evidence type="ECO:0000313" key="6">
    <source>
        <dbReference type="EMBL" id="THJ35746.1"/>
    </source>
</evidence>
<dbReference type="Proteomes" id="UP000306236">
    <property type="component" value="Unassembled WGS sequence"/>
</dbReference>
<dbReference type="InterPro" id="IPR000524">
    <property type="entry name" value="Tscrpt_reg_HTH_GntR"/>
</dbReference>
<dbReference type="Pfam" id="PF07729">
    <property type="entry name" value="FCD"/>
    <property type="match status" value="1"/>
</dbReference>
<dbReference type="PRINTS" id="PR00035">
    <property type="entry name" value="HTHGNTR"/>
</dbReference>
<dbReference type="PROSITE" id="PS50949">
    <property type="entry name" value="HTH_GNTR"/>
    <property type="match status" value="1"/>
</dbReference>
<dbReference type="EMBL" id="SSWX01000003">
    <property type="protein sequence ID" value="THJ35746.1"/>
    <property type="molecule type" value="Genomic_DNA"/>
</dbReference>
<dbReference type="SUPFAM" id="SSF48008">
    <property type="entry name" value="GntR ligand-binding domain-like"/>
    <property type="match status" value="1"/>
</dbReference>
<dbReference type="InterPro" id="IPR036390">
    <property type="entry name" value="WH_DNA-bd_sf"/>
</dbReference>
<organism evidence="6 7">
    <name type="scientific">Lampropedia aestuarii</name>
    <dbReference type="NCBI Taxonomy" id="2562762"/>
    <lineage>
        <taxon>Bacteria</taxon>
        <taxon>Pseudomonadati</taxon>
        <taxon>Pseudomonadota</taxon>
        <taxon>Betaproteobacteria</taxon>
        <taxon>Burkholderiales</taxon>
        <taxon>Comamonadaceae</taxon>
        <taxon>Lampropedia</taxon>
    </lineage>
</organism>
<keyword evidence="7" id="KW-1185">Reference proteome</keyword>
<dbReference type="GO" id="GO:0003677">
    <property type="term" value="F:DNA binding"/>
    <property type="evidence" value="ECO:0007669"/>
    <property type="project" value="UniProtKB-KW"/>
</dbReference>
<evidence type="ECO:0000256" key="2">
    <source>
        <dbReference type="ARBA" id="ARBA00023125"/>
    </source>
</evidence>
<protein>
    <submittedName>
        <fullName evidence="6">FadR family transcriptional regulator</fullName>
    </submittedName>
</protein>
<dbReference type="Pfam" id="PF00392">
    <property type="entry name" value="GntR"/>
    <property type="match status" value="1"/>
</dbReference>
<sequence length="256" mass="28468">MSSTPSELPQPSAPEPLRGRSSRRNSRSLAQQLFDQFSTQIRDGDWIAGEKLPTESELVRRFDVSRTVVREAISKLQTAALVETRHGIGTFVLKAAAPTAALRSPLEWSEPINVLALLELRTSLETEAAGLAASRRSPQQLDAIRRAFDAFNASHSAGLDTAGHDLAFHLAIAAATSNRYFEEVLGHFGVQLIPPTHHDMIHVPERDPEDLPRVRREHEEILLAIERQDPDSAKAAMRLHLNNSRERLRKAQAQYG</sequence>
<dbReference type="OrthoDB" id="1040417at2"/>
<dbReference type="GO" id="GO:0003700">
    <property type="term" value="F:DNA-binding transcription factor activity"/>
    <property type="evidence" value="ECO:0007669"/>
    <property type="project" value="InterPro"/>
</dbReference>
<evidence type="ECO:0000256" key="4">
    <source>
        <dbReference type="SAM" id="MobiDB-lite"/>
    </source>
</evidence>
<dbReference type="InterPro" id="IPR036388">
    <property type="entry name" value="WH-like_DNA-bd_sf"/>
</dbReference>
<gene>
    <name evidence="6" type="ORF">E8K88_02945</name>
</gene>
<dbReference type="CDD" id="cd07377">
    <property type="entry name" value="WHTH_GntR"/>
    <property type="match status" value="1"/>
</dbReference>
<dbReference type="SMART" id="SM00345">
    <property type="entry name" value="HTH_GNTR"/>
    <property type="match status" value="1"/>
</dbReference>
<keyword evidence="2" id="KW-0238">DNA-binding</keyword>
<dbReference type="SUPFAM" id="SSF46785">
    <property type="entry name" value="Winged helix' DNA-binding domain"/>
    <property type="match status" value="1"/>
</dbReference>
<dbReference type="PANTHER" id="PTHR43537">
    <property type="entry name" value="TRANSCRIPTIONAL REGULATOR, GNTR FAMILY"/>
    <property type="match status" value="1"/>
</dbReference>
<keyword evidence="1" id="KW-0805">Transcription regulation</keyword>
<proteinExistence type="predicted"/>
<evidence type="ECO:0000256" key="3">
    <source>
        <dbReference type="ARBA" id="ARBA00023163"/>
    </source>
</evidence>
<dbReference type="Gene3D" id="1.10.10.10">
    <property type="entry name" value="Winged helix-like DNA-binding domain superfamily/Winged helix DNA-binding domain"/>
    <property type="match status" value="1"/>
</dbReference>
<evidence type="ECO:0000259" key="5">
    <source>
        <dbReference type="PROSITE" id="PS50949"/>
    </source>
</evidence>
<comment type="caution">
    <text evidence="6">The sequence shown here is derived from an EMBL/GenBank/DDBJ whole genome shotgun (WGS) entry which is preliminary data.</text>
</comment>
<name>A0A4S5C066_9BURK</name>
<dbReference type="RefSeq" id="WP_136405344.1">
    <property type="nucleotide sequence ID" value="NZ_SSWX01000003.1"/>
</dbReference>
<accession>A0A4S5C066</accession>
<dbReference type="SMART" id="SM00895">
    <property type="entry name" value="FCD"/>
    <property type="match status" value="1"/>
</dbReference>
<dbReference type="AlphaFoldDB" id="A0A4S5C066"/>
<evidence type="ECO:0000256" key="1">
    <source>
        <dbReference type="ARBA" id="ARBA00023015"/>
    </source>
</evidence>
<feature type="region of interest" description="Disordered" evidence="4">
    <location>
        <begin position="1"/>
        <end position="25"/>
    </location>
</feature>
<dbReference type="Gene3D" id="1.20.120.530">
    <property type="entry name" value="GntR ligand-binding domain-like"/>
    <property type="match status" value="1"/>
</dbReference>
<evidence type="ECO:0000313" key="7">
    <source>
        <dbReference type="Proteomes" id="UP000306236"/>
    </source>
</evidence>
<dbReference type="InterPro" id="IPR011711">
    <property type="entry name" value="GntR_C"/>
</dbReference>
<feature type="domain" description="HTH gntR-type" evidence="5">
    <location>
        <begin position="27"/>
        <end position="95"/>
    </location>
</feature>